<comment type="catalytic activity">
    <reaction evidence="1">
        <text>O-phospho-L-seryl-[protein] + H2O = L-seryl-[protein] + phosphate</text>
        <dbReference type="Rhea" id="RHEA:20629"/>
        <dbReference type="Rhea" id="RHEA-COMP:9863"/>
        <dbReference type="Rhea" id="RHEA-COMP:11604"/>
        <dbReference type="ChEBI" id="CHEBI:15377"/>
        <dbReference type="ChEBI" id="CHEBI:29999"/>
        <dbReference type="ChEBI" id="CHEBI:43474"/>
        <dbReference type="ChEBI" id="CHEBI:83421"/>
        <dbReference type="EC" id="3.1.3.16"/>
    </reaction>
</comment>
<dbReference type="AlphaFoldDB" id="A0A1Y1VQ87"/>
<keyword evidence="1" id="KW-0378">Hydrolase</keyword>
<comment type="caution">
    <text evidence="3">The sequence shown here is derived from an EMBL/GenBank/DDBJ whole genome shotgun (WGS) entry which is preliminary data.</text>
</comment>
<dbReference type="RefSeq" id="XP_040738959.1">
    <property type="nucleotide sequence ID" value="XM_040891551.1"/>
</dbReference>
<dbReference type="InterPro" id="IPR001932">
    <property type="entry name" value="PPM-type_phosphatase-like_dom"/>
</dbReference>
<dbReference type="SUPFAM" id="SSF81606">
    <property type="entry name" value="PP2C-like"/>
    <property type="match status" value="1"/>
</dbReference>
<dbReference type="STRING" id="61395.A0A1Y1VQ87"/>
<dbReference type="PANTHER" id="PTHR12320">
    <property type="entry name" value="PROTEIN PHOSPHATASE 2C"/>
    <property type="match status" value="1"/>
</dbReference>
<reference evidence="3 4" key="1">
    <citation type="submission" date="2016-07" db="EMBL/GenBank/DDBJ databases">
        <title>Pervasive Adenine N6-methylation of Active Genes in Fungi.</title>
        <authorList>
            <consortium name="DOE Joint Genome Institute"/>
            <person name="Mondo S.J."/>
            <person name="Dannebaum R.O."/>
            <person name="Kuo R.C."/>
            <person name="Labutti K."/>
            <person name="Haridas S."/>
            <person name="Kuo A."/>
            <person name="Salamov A."/>
            <person name="Ahrendt S.R."/>
            <person name="Lipzen A."/>
            <person name="Sullivan W."/>
            <person name="Andreopoulos W.B."/>
            <person name="Clum A."/>
            <person name="Lindquist E."/>
            <person name="Daum C."/>
            <person name="Ramamoorthy G.K."/>
            <person name="Gryganskyi A."/>
            <person name="Culley D."/>
            <person name="Magnuson J.K."/>
            <person name="James T.Y."/>
            <person name="O'Malley M.A."/>
            <person name="Stajich J.E."/>
            <person name="Spatafora J.W."/>
            <person name="Visel A."/>
            <person name="Grigoriev I.V."/>
        </authorList>
    </citation>
    <scope>NUCLEOTIDE SEQUENCE [LARGE SCALE GENOMIC DNA]</scope>
    <source>
        <strain evidence="3 4">ATCC 12442</strain>
    </source>
</reference>
<keyword evidence="1" id="KW-0479">Metal-binding</keyword>
<protein>
    <recommendedName>
        <fullName evidence="1">Protein phosphatase</fullName>
        <ecNumber evidence="1">3.1.3.16</ecNumber>
    </recommendedName>
</protein>
<evidence type="ECO:0000313" key="3">
    <source>
        <dbReference type="EMBL" id="ORX63478.1"/>
    </source>
</evidence>
<keyword evidence="1" id="KW-0904">Protein phosphatase</keyword>
<keyword evidence="1" id="KW-0460">Magnesium</keyword>
<keyword evidence="4" id="KW-1185">Reference proteome</keyword>
<dbReference type="EC" id="3.1.3.16" evidence="1"/>
<dbReference type="EMBL" id="MCFD01000199">
    <property type="protein sequence ID" value="ORX63478.1"/>
    <property type="molecule type" value="Genomic_DNA"/>
</dbReference>
<gene>
    <name evidence="3" type="ORF">DL89DRAFT_327620</name>
</gene>
<dbReference type="GO" id="GO:0004722">
    <property type="term" value="F:protein serine/threonine phosphatase activity"/>
    <property type="evidence" value="ECO:0007669"/>
    <property type="project" value="UniProtKB-EC"/>
</dbReference>
<dbReference type="GO" id="GO:0046872">
    <property type="term" value="F:metal ion binding"/>
    <property type="evidence" value="ECO:0007669"/>
    <property type="project" value="UniProtKB-UniRule"/>
</dbReference>
<dbReference type="Proteomes" id="UP000193922">
    <property type="component" value="Unassembled WGS sequence"/>
</dbReference>
<feature type="domain" description="PPM-type phosphatase" evidence="2">
    <location>
        <begin position="37"/>
        <end position="254"/>
    </location>
</feature>
<dbReference type="OrthoDB" id="5597359at2759"/>
<proteinExistence type="inferred from homology"/>
<dbReference type="PANTHER" id="PTHR12320:SF1">
    <property type="entry name" value="PROTEIN PHOSPHATASE PTC7 HOMOLOG"/>
    <property type="match status" value="1"/>
</dbReference>
<evidence type="ECO:0000259" key="2">
    <source>
        <dbReference type="PROSITE" id="PS51746"/>
    </source>
</evidence>
<evidence type="ECO:0000256" key="1">
    <source>
        <dbReference type="RuleBase" id="RU366020"/>
    </source>
</evidence>
<dbReference type="InterPro" id="IPR039123">
    <property type="entry name" value="PPTC7"/>
</dbReference>
<sequence>MPKEANLEPPGMAQMLVRYETVVINDSTPYKRRERAYSGDDSMFHARNRDTLVFGVADGVGGWKRRGISSARFSRSLTAYSAHAVARVQDGNPKEIMHKAVAAMKYDGIPVYGSSTETIASLSLKTGTLHLAQLGDSRSIVLNCRQEAVFVSPGQVHSPNMPYQISFRPPKDTNTSYGSASGQVDDLCYYRPRKDYSLLTDGAEREIIRNLKRQKTDTPRDALEEIVYLAHNNMAIIATDGLFDNMDPELIVYL</sequence>
<name>A0A1Y1VQ87_9FUNG</name>
<keyword evidence="1" id="KW-0464">Manganese</keyword>
<evidence type="ECO:0000313" key="4">
    <source>
        <dbReference type="Proteomes" id="UP000193922"/>
    </source>
</evidence>
<dbReference type="PROSITE" id="PS51746">
    <property type="entry name" value="PPM_2"/>
    <property type="match status" value="1"/>
</dbReference>
<organism evidence="3 4">
    <name type="scientific">Linderina pennispora</name>
    <dbReference type="NCBI Taxonomy" id="61395"/>
    <lineage>
        <taxon>Eukaryota</taxon>
        <taxon>Fungi</taxon>
        <taxon>Fungi incertae sedis</taxon>
        <taxon>Zoopagomycota</taxon>
        <taxon>Kickxellomycotina</taxon>
        <taxon>Kickxellomycetes</taxon>
        <taxon>Kickxellales</taxon>
        <taxon>Kickxellaceae</taxon>
        <taxon>Linderina</taxon>
    </lineage>
</organism>
<comment type="catalytic activity">
    <reaction evidence="1">
        <text>O-phospho-L-threonyl-[protein] + H2O = L-threonyl-[protein] + phosphate</text>
        <dbReference type="Rhea" id="RHEA:47004"/>
        <dbReference type="Rhea" id="RHEA-COMP:11060"/>
        <dbReference type="Rhea" id="RHEA-COMP:11605"/>
        <dbReference type="ChEBI" id="CHEBI:15377"/>
        <dbReference type="ChEBI" id="CHEBI:30013"/>
        <dbReference type="ChEBI" id="CHEBI:43474"/>
        <dbReference type="ChEBI" id="CHEBI:61977"/>
        <dbReference type="EC" id="3.1.3.16"/>
    </reaction>
</comment>
<accession>A0A1Y1VQ87</accession>
<comment type="cofactor">
    <cofactor evidence="1">
        <name>Mg(2+)</name>
        <dbReference type="ChEBI" id="CHEBI:18420"/>
    </cofactor>
</comment>
<dbReference type="InterPro" id="IPR036457">
    <property type="entry name" value="PPM-type-like_dom_sf"/>
</dbReference>
<dbReference type="Gene3D" id="3.60.40.10">
    <property type="entry name" value="PPM-type phosphatase domain"/>
    <property type="match status" value="1"/>
</dbReference>
<comment type="similarity">
    <text evidence="1">Belongs to the PP2C family.</text>
</comment>
<dbReference type="GeneID" id="63808199"/>
<comment type="cofactor">
    <cofactor evidence="1">
        <name>Mn(2+)</name>
        <dbReference type="ChEBI" id="CHEBI:29035"/>
    </cofactor>
</comment>